<evidence type="ECO:0000313" key="1">
    <source>
        <dbReference type="EMBL" id="GFF16801.1"/>
    </source>
</evidence>
<gene>
    <name evidence="1" type="ORF">ATEIFO6365_0006013800</name>
</gene>
<dbReference type="EMBL" id="BLJY01000006">
    <property type="protein sequence ID" value="GFF16801.1"/>
    <property type="molecule type" value="Genomic_DNA"/>
</dbReference>
<reference evidence="1 2" key="1">
    <citation type="submission" date="2020-01" db="EMBL/GenBank/DDBJ databases">
        <title>Aspergillus terreus IFO 6365 whole genome shotgun sequence.</title>
        <authorList>
            <person name="Kanamasa S."/>
            <person name="Takahashi H."/>
        </authorList>
    </citation>
    <scope>NUCLEOTIDE SEQUENCE [LARGE SCALE GENOMIC DNA]</scope>
    <source>
        <strain evidence="1 2">IFO 6365</strain>
    </source>
</reference>
<organism evidence="1 2">
    <name type="scientific">Aspergillus terreus</name>
    <dbReference type="NCBI Taxonomy" id="33178"/>
    <lineage>
        <taxon>Eukaryota</taxon>
        <taxon>Fungi</taxon>
        <taxon>Dikarya</taxon>
        <taxon>Ascomycota</taxon>
        <taxon>Pezizomycotina</taxon>
        <taxon>Eurotiomycetes</taxon>
        <taxon>Eurotiomycetidae</taxon>
        <taxon>Eurotiales</taxon>
        <taxon>Aspergillaceae</taxon>
        <taxon>Aspergillus</taxon>
        <taxon>Aspergillus subgen. Circumdati</taxon>
    </lineage>
</organism>
<dbReference type="AlphaFoldDB" id="A0A5M3YW27"/>
<dbReference type="Proteomes" id="UP000452235">
    <property type="component" value="Unassembled WGS sequence"/>
</dbReference>
<name>A0A5M3YW27_ASPTE</name>
<proteinExistence type="predicted"/>
<protein>
    <submittedName>
        <fullName evidence="1">Uncharacterized protein</fullName>
    </submittedName>
</protein>
<keyword evidence="2" id="KW-1185">Reference proteome</keyword>
<evidence type="ECO:0000313" key="2">
    <source>
        <dbReference type="Proteomes" id="UP000452235"/>
    </source>
</evidence>
<accession>A0A5M3YW27</accession>
<sequence length="111" mass="12393">MDGSSYKSYQPLRRTPSITAVQTVGYCESRLLRKQMTRPPEKQGEMEARIIPRIRGYEERASWAVITPAPGPRGEKEDLIPSGQLIASVCSWDKVSGANGDAGFRLTRREP</sequence>
<comment type="caution">
    <text evidence="1">The sequence shown here is derived from an EMBL/GenBank/DDBJ whole genome shotgun (WGS) entry which is preliminary data.</text>
</comment>